<gene>
    <name evidence="2" type="ORF">PG997_005483</name>
</gene>
<dbReference type="RefSeq" id="XP_066668721.1">
    <property type="nucleotide sequence ID" value="XM_066809798.1"/>
</dbReference>
<name>A0ABR1WL38_9PEZI</name>
<protein>
    <recommendedName>
        <fullName evidence="1">DUF6546 domain-containing protein</fullName>
    </recommendedName>
</protein>
<dbReference type="EMBL" id="JAQQWN010000005">
    <property type="protein sequence ID" value="KAK8084212.1"/>
    <property type="molecule type" value="Genomic_DNA"/>
</dbReference>
<dbReference type="InterPro" id="IPR046676">
    <property type="entry name" value="DUF6546"/>
</dbReference>
<sequence>MQDIALYKTGLASVFQDALPRHLKMVSIFEEFNPQLEAELDRRARRSGHHVNQYLGEFEASGDDELEKALSRSYDLEHLSASFLITAERFIYAHFSHSSMPLPGKWHRLRSLARHMELRTQSLGRQGVGKEGCFGLLPAECRE</sequence>
<dbReference type="GeneID" id="92042858"/>
<evidence type="ECO:0000259" key="1">
    <source>
        <dbReference type="Pfam" id="PF20183"/>
    </source>
</evidence>
<proteinExistence type="predicted"/>
<organism evidence="2 3">
    <name type="scientific">Apiospora hydei</name>
    <dbReference type="NCBI Taxonomy" id="1337664"/>
    <lineage>
        <taxon>Eukaryota</taxon>
        <taxon>Fungi</taxon>
        <taxon>Dikarya</taxon>
        <taxon>Ascomycota</taxon>
        <taxon>Pezizomycotina</taxon>
        <taxon>Sordariomycetes</taxon>
        <taxon>Xylariomycetidae</taxon>
        <taxon>Amphisphaeriales</taxon>
        <taxon>Apiosporaceae</taxon>
        <taxon>Apiospora</taxon>
    </lineage>
</organism>
<dbReference type="Proteomes" id="UP001433268">
    <property type="component" value="Unassembled WGS sequence"/>
</dbReference>
<evidence type="ECO:0000313" key="3">
    <source>
        <dbReference type="Proteomes" id="UP001433268"/>
    </source>
</evidence>
<dbReference type="Pfam" id="PF20183">
    <property type="entry name" value="DUF6546"/>
    <property type="match status" value="1"/>
</dbReference>
<reference evidence="2 3" key="1">
    <citation type="submission" date="2023-01" db="EMBL/GenBank/DDBJ databases">
        <title>Analysis of 21 Apiospora genomes using comparative genomics revels a genus with tremendous synthesis potential of carbohydrate active enzymes and secondary metabolites.</title>
        <authorList>
            <person name="Sorensen T."/>
        </authorList>
    </citation>
    <scope>NUCLEOTIDE SEQUENCE [LARGE SCALE GENOMIC DNA]</scope>
    <source>
        <strain evidence="2 3">CBS 114990</strain>
    </source>
</reference>
<keyword evidence="3" id="KW-1185">Reference proteome</keyword>
<accession>A0ABR1WL38</accession>
<evidence type="ECO:0000313" key="2">
    <source>
        <dbReference type="EMBL" id="KAK8084212.1"/>
    </source>
</evidence>
<feature type="domain" description="DUF6546" evidence="1">
    <location>
        <begin position="19"/>
        <end position="113"/>
    </location>
</feature>
<comment type="caution">
    <text evidence="2">The sequence shown here is derived from an EMBL/GenBank/DDBJ whole genome shotgun (WGS) entry which is preliminary data.</text>
</comment>